<dbReference type="KEGG" id="nall:PP769_07070"/>
<evidence type="ECO:0000313" key="8">
    <source>
        <dbReference type="EMBL" id="WNM59511.1"/>
    </source>
</evidence>
<dbReference type="InterPro" id="IPR019906">
    <property type="entry name" value="Ribosomal_uL6_bac-type"/>
</dbReference>
<dbReference type="GO" id="GO:0022625">
    <property type="term" value="C:cytosolic large ribosomal subunit"/>
    <property type="evidence" value="ECO:0007669"/>
    <property type="project" value="UniProtKB-UniRule"/>
</dbReference>
<dbReference type="RefSeq" id="WP_312646271.1">
    <property type="nucleotide sequence ID" value="NZ_CP116967.1"/>
</dbReference>
<keyword evidence="4 6" id="KW-0694">RNA-binding</keyword>
<organism evidence="8 9">
    <name type="scientific">Candidatus Nitrospira allomarina</name>
    <dbReference type="NCBI Taxonomy" id="3020900"/>
    <lineage>
        <taxon>Bacteria</taxon>
        <taxon>Pseudomonadati</taxon>
        <taxon>Nitrospirota</taxon>
        <taxon>Nitrospiria</taxon>
        <taxon>Nitrospirales</taxon>
        <taxon>Nitrospiraceae</taxon>
        <taxon>Nitrospira</taxon>
    </lineage>
</organism>
<dbReference type="Pfam" id="PF00347">
    <property type="entry name" value="Ribosomal_L6"/>
    <property type="match status" value="2"/>
</dbReference>
<keyword evidence="4 6" id="KW-0699">rRNA-binding</keyword>
<comment type="subunit">
    <text evidence="4">Part of the 50S ribosomal subunit.</text>
</comment>
<comment type="similarity">
    <text evidence="1 4 5">Belongs to the universal ribosomal protein uL6 family.</text>
</comment>
<dbReference type="InterPro" id="IPR020040">
    <property type="entry name" value="Ribosomal_uL6_a/b-dom"/>
</dbReference>
<protein>
    <recommendedName>
        <fullName evidence="4">Large ribosomal subunit protein uL6</fullName>
    </recommendedName>
</protein>
<evidence type="ECO:0000256" key="3">
    <source>
        <dbReference type="ARBA" id="ARBA00023274"/>
    </source>
</evidence>
<dbReference type="PIRSF" id="PIRSF002162">
    <property type="entry name" value="Ribosomal_L6"/>
    <property type="match status" value="1"/>
</dbReference>
<dbReference type="GO" id="GO:0003735">
    <property type="term" value="F:structural constituent of ribosome"/>
    <property type="evidence" value="ECO:0007669"/>
    <property type="project" value="UniProtKB-UniRule"/>
</dbReference>
<dbReference type="GO" id="GO:0002181">
    <property type="term" value="P:cytoplasmic translation"/>
    <property type="evidence" value="ECO:0007669"/>
    <property type="project" value="TreeGrafter"/>
</dbReference>
<name>A0AA96GDB5_9BACT</name>
<reference evidence="8 9" key="1">
    <citation type="submission" date="2023-01" db="EMBL/GenBank/DDBJ databases">
        <title>Cultivation and genomic characterization of new, ubiquitous marine nitrite-oxidizing bacteria from the Nitrospirales.</title>
        <authorList>
            <person name="Mueller A.J."/>
            <person name="Daebeler A."/>
            <person name="Herbold C.W."/>
            <person name="Kirkegaard R.H."/>
            <person name="Daims H."/>
        </authorList>
    </citation>
    <scope>NUCLEOTIDE SEQUENCE [LARGE SCALE GENOMIC DNA]</scope>
    <source>
        <strain evidence="8 9">VA</strain>
    </source>
</reference>
<dbReference type="SUPFAM" id="SSF56053">
    <property type="entry name" value="Ribosomal protein L6"/>
    <property type="match status" value="2"/>
</dbReference>
<proteinExistence type="inferred from homology"/>
<evidence type="ECO:0000256" key="1">
    <source>
        <dbReference type="ARBA" id="ARBA00009356"/>
    </source>
</evidence>
<evidence type="ECO:0000256" key="4">
    <source>
        <dbReference type="HAMAP-Rule" id="MF_01365"/>
    </source>
</evidence>
<dbReference type="EMBL" id="CP116967">
    <property type="protein sequence ID" value="WNM59511.1"/>
    <property type="molecule type" value="Genomic_DNA"/>
</dbReference>
<keyword evidence="3 4" id="KW-0687">Ribonucleoprotein</keyword>
<dbReference type="HAMAP" id="MF_01365_B">
    <property type="entry name" value="Ribosomal_uL6_B"/>
    <property type="match status" value="1"/>
</dbReference>
<evidence type="ECO:0000256" key="6">
    <source>
        <dbReference type="RuleBase" id="RU003870"/>
    </source>
</evidence>
<keyword evidence="9" id="KW-1185">Reference proteome</keyword>
<evidence type="ECO:0000313" key="9">
    <source>
        <dbReference type="Proteomes" id="UP001302719"/>
    </source>
</evidence>
<gene>
    <name evidence="4 8" type="primary">rplF</name>
    <name evidence="8" type="ORF">PP769_07070</name>
</gene>
<dbReference type="Gene3D" id="3.90.930.12">
    <property type="entry name" value="Ribosomal protein L6, alpha-beta domain"/>
    <property type="match status" value="2"/>
</dbReference>
<dbReference type="NCBIfam" id="TIGR03654">
    <property type="entry name" value="L6_bact"/>
    <property type="match status" value="1"/>
</dbReference>
<accession>A0AA96GDB5</accession>
<dbReference type="InterPro" id="IPR000702">
    <property type="entry name" value="Ribosomal_uL6-like"/>
</dbReference>
<feature type="domain" description="Large ribosomal subunit protein uL6 alpha-beta" evidence="7">
    <location>
        <begin position="11"/>
        <end position="82"/>
    </location>
</feature>
<dbReference type="PANTHER" id="PTHR11655">
    <property type="entry name" value="60S/50S RIBOSOMAL PROTEIN L6/L9"/>
    <property type="match status" value="1"/>
</dbReference>
<sequence length="179" mass="19414">MSRIGRKPISIPKGVEVRVIDRNVLVKGPLGQLQWGLSPGIEASVEKEEVSLSRNDDSAKLKALHGLTRAELANQLKGVKEGFQENLEVMGVGYRAQIQGSELSFSVGYAHPVSIKLPKGVDASVDKQTSISLKGIDKRIVSLVAAQIRSMKVPDVYKQKGIKYVGEILRKKAGKAGKK</sequence>
<dbReference type="AlphaFoldDB" id="A0AA96GDB5"/>
<dbReference type="GO" id="GO:0019843">
    <property type="term" value="F:rRNA binding"/>
    <property type="evidence" value="ECO:0007669"/>
    <property type="project" value="UniProtKB-UniRule"/>
</dbReference>
<dbReference type="FunFam" id="3.90.930.12:FF:000001">
    <property type="entry name" value="50S ribosomal protein L6"/>
    <property type="match status" value="1"/>
</dbReference>
<dbReference type="InterPro" id="IPR036789">
    <property type="entry name" value="Ribosomal_uL6-like_a/b-dom_sf"/>
</dbReference>
<evidence type="ECO:0000259" key="7">
    <source>
        <dbReference type="Pfam" id="PF00347"/>
    </source>
</evidence>
<dbReference type="PANTHER" id="PTHR11655:SF14">
    <property type="entry name" value="LARGE RIBOSOMAL SUBUNIT PROTEIN UL6M"/>
    <property type="match status" value="1"/>
</dbReference>
<feature type="domain" description="Large ribosomal subunit protein uL6 alpha-beta" evidence="7">
    <location>
        <begin position="91"/>
        <end position="164"/>
    </location>
</feature>
<dbReference type="PRINTS" id="PR00059">
    <property type="entry name" value="RIBOSOMALL6"/>
</dbReference>
<evidence type="ECO:0000256" key="2">
    <source>
        <dbReference type="ARBA" id="ARBA00022980"/>
    </source>
</evidence>
<dbReference type="Proteomes" id="UP001302719">
    <property type="component" value="Chromosome"/>
</dbReference>
<evidence type="ECO:0000256" key="5">
    <source>
        <dbReference type="RuleBase" id="RU003869"/>
    </source>
</evidence>
<keyword evidence="2 4" id="KW-0689">Ribosomal protein</keyword>
<comment type="function">
    <text evidence="4 6">This protein binds to the 23S rRNA, and is important in its secondary structure. It is located near the subunit interface in the base of the L7/L12 stalk, and near the tRNA binding site of the peptidyltransferase center.</text>
</comment>